<dbReference type="EMBL" id="JACJII010000001">
    <property type="protein sequence ID" value="MBA9001953.1"/>
    <property type="molecule type" value="Genomic_DNA"/>
</dbReference>
<dbReference type="InterPro" id="IPR027474">
    <property type="entry name" value="L-asparaginase_N"/>
</dbReference>
<evidence type="ECO:0000313" key="11">
    <source>
        <dbReference type="EMBL" id="MBA9001953.1"/>
    </source>
</evidence>
<feature type="active site" description="O-isoaspartyl threonine intermediate" evidence="5">
    <location>
        <position position="14"/>
    </location>
</feature>
<comment type="caution">
    <text evidence="11">The sequence shown here is derived from an EMBL/GenBank/DDBJ whole genome shotgun (WGS) entry which is preliminary data.</text>
</comment>
<evidence type="ECO:0000256" key="8">
    <source>
        <dbReference type="SAM" id="MobiDB-lite"/>
    </source>
</evidence>
<accession>A0A7W3MU88</accession>
<dbReference type="InterPro" id="IPR027473">
    <property type="entry name" value="L-asparaginase_C"/>
</dbReference>
<feature type="domain" description="Asparaginase/glutaminase C-terminal" evidence="10">
    <location>
        <begin position="205"/>
        <end position="314"/>
    </location>
</feature>
<dbReference type="SUPFAM" id="SSF53774">
    <property type="entry name" value="Glutaminase/Asparaginase"/>
    <property type="match status" value="1"/>
</dbReference>
<gene>
    <name evidence="11" type="ORF">HNR21_000835</name>
</gene>
<feature type="domain" description="L-asparaginase N-terminal" evidence="9">
    <location>
        <begin position="5"/>
        <end position="188"/>
    </location>
</feature>
<name>A0A7W3MU88_9ACTN</name>
<proteinExistence type="inferred from homology"/>
<dbReference type="InterPro" id="IPR036152">
    <property type="entry name" value="Asp/glu_Ase-like_sf"/>
</dbReference>
<dbReference type="Gene3D" id="3.40.50.40">
    <property type="match status" value="1"/>
</dbReference>
<dbReference type="FunFam" id="3.40.50.1170:FF:000001">
    <property type="entry name" value="L-asparaginase 2"/>
    <property type="match status" value="1"/>
</dbReference>
<feature type="region of interest" description="Disordered" evidence="8">
    <location>
        <begin position="1"/>
        <end position="23"/>
    </location>
</feature>
<dbReference type="GO" id="GO:0006528">
    <property type="term" value="P:asparagine metabolic process"/>
    <property type="evidence" value="ECO:0007669"/>
    <property type="project" value="InterPro"/>
</dbReference>
<dbReference type="Pfam" id="PF17763">
    <property type="entry name" value="Asparaginase_C"/>
    <property type="match status" value="1"/>
</dbReference>
<evidence type="ECO:0000256" key="6">
    <source>
        <dbReference type="PROSITE-ProRule" id="PRU10099"/>
    </source>
</evidence>
<dbReference type="CDD" id="cd08964">
    <property type="entry name" value="L-asparaginase_II"/>
    <property type="match status" value="1"/>
</dbReference>
<dbReference type="AlphaFoldDB" id="A0A7W3MU88"/>
<comment type="similarity">
    <text evidence="1">Belongs to the asparaginase 1 family.</text>
</comment>
<dbReference type="InterPro" id="IPR006034">
    <property type="entry name" value="Asparaginase/glutaminase-like"/>
</dbReference>
<dbReference type="RefSeq" id="WP_182704122.1">
    <property type="nucleotide sequence ID" value="NZ_JACJII010000001.1"/>
</dbReference>
<dbReference type="PROSITE" id="PS00144">
    <property type="entry name" value="ASN_GLN_ASE_1"/>
    <property type="match status" value="1"/>
</dbReference>
<organism evidence="11 12">
    <name type="scientific">Thermomonospora cellulosilytica</name>
    <dbReference type="NCBI Taxonomy" id="1411118"/>
    <lineage>
        <taxon>Bacteria</taxon>
        <taxon>Bacillati</taxon>
        <taxon>Actinomycetota</taxon>
        <taxon>Actinomycetes</taxon>
        <taxon>Streptosporangiales</taxon>
        <taxon>Thermomonosporaceae</taxon>
        <taxon>Thermomonospora</taxon>
    </lineage>
</organism>
<dbReference type="EC" id="3.5.1.1" evidence="2"/>
<dbReference type="PANTHER" id="PTHR11707:SF28">
    <property type="entry name" value="60 KDA LYSOPHOSPHOLIPASE"/>
    <property type="match status" value="1"/>
</dbReference>
<evidence type="ECO:0000259" key="9">
    <source>
        <dbReference type="Pfam" id="PF00710"/>
    </source>
</evidence>
<dbReference type="PIRSF" id="PIRSF500176">
    <property type="entry name" value="L_ASNase"/>
    <property type="match status" value="1"/>
</dbReference>
<evidence type="ECO:0000256" key="3">
    <source>
        <dbReference type="ARBA" id="ARBA00022801"/>
    </source>
</evidence>
<dbReference type="Pfam" id="PF00710">
    <property type="entry name" value="Asparaginase"/>
    <property type="match status" value="1"/>
</dbReference>
<feature type="active site" evidence="7">
    <location>
        <position position="84"/>
    </location>
</feature>
<dbReference type="GO" id="GO:0004067">
    <property type="term" value="F:asparaginase activity"/>
    <property type="evidence" value="ECO:0007669"/>
    <property type="project" value="UniProtKB-UniRule"/>
</dbReference>
<dbReference type="SFLD" id="SFLDS00057">
    <property type="entry name" value="Glutaminase/Asparaginase"/>
    <property type="match status" value="1"/>
</dbReference>
<evidence type="ECO:0000256" key="1">
    <source>
        <dbReference type="ARBA" id="ARBA00010518"/>
    </source>
</evidence>
<dbReference type="PANTHER" id="PTHR11707">
    <property type="entry name" value="L-ASPARAGINASE"/>
    <property type="match status" value="1"/>
</dbReference>
<dbReference type="InterPro" id="IPR037152">
    <property type="entry name" value="L-asparaginase_N_sf"/>
</dbReference>
<dbReference type="PIRSF" id="PIRSF001220">
    <property type="entry name" value="L-ASNase_gatD"/>
    <property type="match status" value="1"/>
</dbReference>
<dbReference type="Gene3D" id="3.40.50.1170">
    <property type="entry name" value="L-asparaginase, N-terminal domain"/>
    <property type="match status" value="1"/>
</dbReference>
<dbReference type="Proteomes" id="UP000539313">
    <property type="component" value="Unassembled WGS sequence"/>
</dbReference>
<dbReference type="PRINTS" id="PR00139">
    <property type="entry name" value="ASNGLNASE"/>
</dbReference>
<keyword evidence="12" id="KW-1185">Reference proteome</keyword>
<dbReference type="InterPro" id="IPR020827">
    <property type="entry name" value="Asparaginase/glutaminase_AS1"/>
</dbReference>
<evidence type="ECO:0000256" key="7">
    <source>
        <dbReference type="PROSITE-ProRule" id="PRU10100"/>
    </source>
</evidence>
<dbReference type="InterPro" id="IPR004550">
    <property type="entry name" value="AsnASE_II"/>
</dbReference>
<dbReference type="SMART" id="SM00870">
    <property type="entry name" value="Asparaginase"/>
    <property type="match status" value="1"/>
</dbReference>
<reference evidence="11 12" key="1">
    <citation type="submission" date="2020-08" db="EMBL/GenBank/DDBJ databases">
        <title>Sequencing the genomes of 1000 actinobacteria strains.</title>
        <authorList>
            <person name="Klenk H.-P."/>
        </authorList>
    </citation>
    <scope>NUCLEOTIDE SEQUENCE [LARGE SCALE GENOMIC DNA]</scope>
    <source>
        <strain evidence="11 12">DSM 45823</strain>
    </source>
</reference>
<feature type="active site" evidence="6">
    <location>
        <position position="14"/>
    </location>
</feature>
<evidence type="ECO:0000256" key="5">
    <source>
        <dbReference type="PIRSR" id="PIRSR001220-1"/>
    </source>
</evidence>
<evidence type="ECO:0000259" key="10">
    <source>
        <dbReference type="Pfam" id="PF17763"/>
    </source>
</evidence>
<evidence type="ECO:0000256" key="2">
    <source>
        <dbReference type="ARBA" id="ARBA00012920"/>
    </source>
</evidence>
<evidence type="ECO:0000313" key="12">
    <source>
        <dbReference type="Proteomes" id="UP000539313"/>
    </source>
</evidence>
<keyword evidence="3 11" id="KW-0378">Hydrolase</keyword>
<comment type="catalytic activity">
    <reaction evidence="4">
        <text>L-asparagine + H2O = L-aspartate + NH4(+)</text>
        <dbReference type="Rhea" id="RHEA:21016"/>
        <dbReference type="ChEBI" id="CHEBI:15377"/>
        <dbReference type="ChEBI" id="CHEBI:28938"/>
        <dbReference type="ChEBI" id="CHEBI:29991"/>
        <dbReference type="ChEBI" id="CHEBI:58048"/>
        <dbReference type="EC" id="3.5.1.1"/>
    </reaction>
</comment>
<dbReference type="InterPro" id="IPR027475">
    <property type="entry name" value="Asparaginase/glutaminase_AS2"/>
</dbReference>
<evidence type="ECO:0000256" key="4">
    <source>
        <dbReference type="ARBA" id="ARBA00049366"/>
    </source>
</evidence>
<dbReference type="InterPro" id="IPR040919">
    <property type="entry name" value="Asparaginase_C"/>
</dbReference>
<dbReference type="PROSITE" id="PS51732">
    <property type="entry name" value="ASN_GLN_ASE_3"/>
    <property type="match status" value="1"/>
</dbReference>
<protein>
    <recommendedName>
        <fullName evidence="2">asparaginase</fullName>
        <ecNumber evidence="2">3.5.1.1</ecNumber>
    </recommendedName>
</protein>
<dbReference type="PROSITE" id="PS00917">
    <property type="entry name" value="ASN_GLN_ASE_2"/>
    <property type="match status" value="1"/>
</dbReference>
<sequence length="324" mass="32980">MTEARVSVLTTGGTIASRPDPEGGVRVAVRGGELAASAGATRVREVMLAHSFNLTPADALRIVSAVLAELADPDVDGVVVTHGTDTMEETAYLVDLVLDDERPVVFTGAQRHASAPDADGPGNLADAVRVAAAPEARSLGALVVMGGRIHAARYATKAHTLALDAFASPGHGPVGRVTEDRVEVTSRPSRPPGFRPAELGDLDARVDIIPAYLGADGVQIAACRAAGARGLVLQALGTGNPTPGVLREVRACVAERIPVLVASRCFDGPSLPVYGAGGGADLAEAGAVFAGPLQAPKARLLLSAALSAAPDPAAAIRRIAPHLR</sequence>